<name>A0A5J4KHF9_9CHLR</name>
<dbReference type="Pfam" id="PF02585">
    <property type="entry name" value="PIG-L"/>
    <property type="match status" value="1"/>
</dbReference>
<dbReference type="SUPFAM" id="SSF102588">
    <property type="entry name" value="LmbE-like"/>
    <property type="match status" value="1"/>
</dbReference>
<gene>
    <name evidence="1" type="ORF">KDW_13150</name>
</gene>
<dbReference type="Gene3D" id="3.40.50.10320">
    <property type="entry name" value="LmbE-like"/>
    <property type="match status" value="1"/>
</dbReference>
<sequence>MSTKRLLGVFAHPDDEGLISGALLKYQGLGIETGLVYATKGEVGETSNSVLAAPNNLGEIREDEMRDAAEVLNVQHLWFLGYRDSGMPDTPANQHPEALLNASAAEVIGKLVNIIREFRPQVIITFDESGGYGHPDHISIYKYTIGAFHAAADNALYPEMGPAFSAAKLYYTSYSRRQVMMMSEWIQDQAFDNVFKNLDLEHTGFDDDQISVLLDVEDWQVEKKRSWDMHRSEVDTVLPIIRLPRELQRKWRSTEYFQLATSRVGNDVMGENNLFAHIP</sequence>
<dbReference type="EMBL" id="BKZW01000001">
    <property type="protein sequence ID" value="GER87153.1"/>
    <property type="molecule type" value="Genomic_DNA"/>
</dbReference>
<comment type="caution">
    <text evidence="1">The sequence shown here is derived from an EMBL/GenBank/DDBJ whole genome shotgun (WGS) entry which is preliminary data.</text>
</comment>
<dbReference type="InterPro" id="IPR003737">
    <property type="entry name" value="GlcNAc_PI_deacetylase-related"/>
</dbReference>
<dbReference type="InterPro" id="IPR024078">
    <property type="entry name" value="LmbE-like_dom_sf"/>
</dbReference>
<reference evidence="1 2" key="1">
    <citation type="submission" date="2019-10" db="EMBL/GenBank/DDBJ databases">
        <title>Dictyobacter vulcani sp. nov., within the class Ktedonobacteria, isolated from soil of volcanic Mt. Zao.</title>
        <authorList>
            <person name="Zheng Y."/>
            <person name="Wang C.M."/>
            <person name="Sakai Y."/>
            <person name="Abe K."/>
            <person name="Yokota A."/>
            <person name="Yabe S."/>
        </authorList>
    </citation>
    <scope>NUCLEOTIDE SEQUENCE [LARGE SCALE GENOMIC DNA]</scope>
    <source>
        <strain evidence="1 2">W12</strain>
    </source>
</reference>
<dbReference type="GO" id="GO:0016811">
    <property type="term" value="F:hydrolase activity, acting on carbon-nitrogen (but not peptide) bonds, in linear amides"/>
    <property type="evidence" value="ECO:0007669"/>
    <property type="project" value="TreeGrafter"/>
</dbReference>
<evidence type="ECO:0000313" key="2">
    <source>
        <dbReference type="Proteomes" id="UP000326912"/>
    </source>
</evidence>
<accession>A0A5J4KHF9</accession>
<dbReference type="Proteomes" id="UP000326912">
    <property type="component" value="Unassembled WGS sequence"/>
</dbReference>
<evidence type="ECO:0008006" key="3">
    <source>
        <dbReference type="Google" id="ProtNLM"/>
    </source>
</evidence>
<organism evidence="1 2">
    <name type="scientific">Dictyobacter vulcani</name>
    <dbReference type="NCBI Taxonomy" id="2607529"/>
    <lineage>
        <taxon>Bacteria</taxon>
        <taxon>Bacillati</taxon>
        <taxon>Chloroflexota</taxon>
        <taxon>Ktedonobacteria</taxon>
        <taxon>Ktedonobacterales</taxon>
        <taxon>Dictyobacteraceae</taxon>
        <taxon>Dictyobacter</taxon>
    </lineage>
</organism>
<dbReference type="AlphaFoldDB" id="A0A5J4KHF9"/>
<protein>
    <recommendedName>
        <fullName evidence="3">Mycothiol S-conjugate amidase</fullName>
    </recommendedName>
</protein>
<evidence type="ECO:0000313" key="1">
    <source>
        <dbReference type="EMBL" id="GER87153.1"/>
    </source>
</evidence>
<keyword evidence="2" id="KW-1185">Reference proteome</keyword>
<dbReference type="RefSeq" id="WP_151755185.1">
    <property type="nucleotide sequence ID" value="NZ_BKZW01000001.1"/>
</dbReference>
<dbReference type="PANTHER" id="PTHR12993:SF11">
    <property type="entry name" value="N-ACETYLGLUCOSAMINYL-PHOSPHATIDYLINOSITOL DE-N-ACETYLASE"/>
    <property type="match status" value="1"/>
</dbReference>
<proteinExistence type="predicted"/>
<dbReference type="PANTHER" id="PTHR12993">
    <property type="entry name" value="N-ACETYLGLUCOSAMINYL-PHOSPHATIDYLINOSITOL DE-N-ACETYLASE-RELATED"/>
    <property type="match status" value="1"/>
</dbReference>